<keyword evidence="2 7" id="KW-0963">Cytoplasm</keyword>
<dbReference type="InterPro" id="IPR011890">
    <property type="entry name" value="SMC_prok"/>
</dbReference>
<dbReference type="Pfam" id="PF02463">
    <property type="entry name" value="SMC_N"/>
    <property type="match status" value="1"/>
</dbReference>
<protein>
    <recommendedName>
        <fullName evidence="7">Chromosome partition protein Smc</fullName>
    </recommendedName>
</protein>
<keyword evidence="4 7" id="KW-0067">ATP-binding</keyword>
<feature type="domain" description="SMC hinge" evidence="8">
    <location>
        <begin position="528"/>
        <end position="645"/>
    </location>
</feature>
<gene>
    <name evidence="7 9" type="primary">smc</name>
    <name evidence="9" type="ORF">FYJ27_09135</name>
</gene>
<dbReference type="InterPro" id="IPR024704">
    <property type="entry name" value="SMC"/>
</dbReference>
<dbReference type="GO" id="GO:0005737">
    <property type="term" value="C:cytoplasm"/>
    <property type="evidence" value="ECO:0007669"/>
    <property type="project" value="UniProtKB-SubCell"/>
</dbReference>
<evidence type="ECO:0000256" key="3">
    <source>
        <dbReference type="ARBA" id="ARBA00022741"/>
    </source>
</evidence>
<evidence type="ECO:0000313" key="9">
    <source>
        <dbReference type="EMBL" id="MSS43887.1"/>
    </source>
</evidence>
<dbReference type="InterPro" id="IPR036277">
    <property type="entry name" value="SMC_hinge_sf"/>
</dbReference>
<dbReference type="Pfam" id="PF06470">
    <property type="entry name" value="SMC_hinge"/>
    <property type="match status" value="1"/>
</dbReference>
<proteinExistence type="inferred from homology"/>
<dbReference type="InterPro" id="IPR003395">
    <property type="entry name" value="RecF/RecN/SMC_N"/>
</dbReference>
<dbReference type="GO" id="GO:0016887">
    <property type="term" value="F:ATP hydrolysis activity"/>
    <property type="evidence" value="ECO:0007669"/>
    <property type="project" value="InterPro"/>
</dbReference>
<keyword evidence="6 7" id="KW-0238">DNA-binding</keyword>
<evidence type="ECO:0000256" key="4">
    <source>
        <dbReference type="ARBA" id="ARBA00022840"/>
    </source>
</evidence>
<evidence type="ECO:0000256" key="5">
    <source>
        <dbReference type="ARBA" id="ARBA00023054"/>
    </source>
</evidence>
<comment type="similarity">
    <text evidence="7">Belongs to the SMC family.</text>
</comment>
<dbReference type="Gene3D" id="3.30.70.1620">
    <property type="match status" value="1"/>
</dbReference>
<dbReference type="FunFam" id="3.40.50.300:FF:000901">
    <property type="entry name" value="Chromosome partition protein Smc"/>
    <property type="match status" value="1"/>
</dbReference>
<evidence type="ECO:0000256" key="7">
    <source>
        <dbReference type="HAMAP-Rule" id="MF_01894"/>
    </source>
</evidence>
<keyword evidence="5 7" id="KW-0175">Coiled coil</keyword>
<dbReference type="PANTHER" id="PTHR43977">
    <property type="entry name" value="STRUCTURAL MAINTENANCE OF CHROMOSOMES PROTEIN 3"/>
    <property type="match status" value="1"/>
</dbReference>
<sequence length="1195" mass="138836">MFILYLKRLHIQGFKSFADKTKIEFKKGITGIVGPNGSGKSNVSDAIRWVLGEQSIKTLRGNKMEDVIFSGTDKRKPLGYAEVTIVFDNKDGTIPIEYSEVSVTRRMFRSGESEYYINKNACRLKDIKELFMDTGVGKDGYSIIGQGRVDEILSTKSEDRRHIFEEAAGIVKYKTRKEESEKKLQKTEENLVRINDIVFELERQVNPLENQAVKARSYLEIAQRLKKLEVNFYIREIDRLKEELISIEKERKKTNNNIEENLNIKETIETKYFSIKNKIENINNSIEKLQEEKYSIQNNIEKKDNEFAICNEKEKFYLEERDRLNREKESFLKEKEKLLIEKEEMEKELDRKNIMLTELRDDYFKETKFLEEIIDEIKLKEKNIQEKKDSIIKIYNLISDKKNKINSLETFKQNIRSRLTELEKEIDILKNEKMEKTSLVDGLYIELESIKRSLNSCKNKKNEDLENKKEIENKYNILLKEIDGKRGLLQGKISNYNLLKNMEEDYEGYYKSVRNLLLASKKDPKLSTGIIGVVGELIKVDEKYEKAIEITLGSSIQNVLTNTEEDAKEAIQYLKNNKLGRVTFLPLTSIKGRKFSINIKEIEDEGAIGIASQLVKFDERYRNVFDYLLGRTLIVEDIDSAMKIARKYNHSIRIVTLAGELFNPGGSITGGSMSKSSTNILNRKTRIDELIKEIKDLKEELVLYERKKDKLDTSLNNLEKSIEEGDKKAQSLNIQIIKIENEITKLTQYNEKNDAYILKYNDEINKLKEEEKDINLQVNNLNLELINLNKDKDLIDETISKGMEKFQSEKDIKEEADRKVTDFKIEINSLEKSISFLKNGIENTGKNYENVLNNITNREKDYEKNLIKMEELKNIKGKIKKETDDLNLSLSSCSTKLDELKKEKEKSMESFILEERKLKEIEKNINVFEKEVNRLDINYTKYSVKIESNMSRLLEDYEMDYEEALNYKMDIIDMDKAQKEIKKLKNDIKNLGTVNLGAVEEYKKLKERLDFIQVQKKDLLSAKDGLKKVIKDIEKEMEQRFMKNFNVIKQNFNQVFRELFGGGKADVYLIDEGNSLSSGIEIMAQPPGKKLQSLSLLSGGEKSLTAVALLFAILKTKPTPFCILDEIDAALDEANISRYTNYLKSFSDKTQFIMITHRKGSMEMADVLYGITMEEEGISRMVSIKLSDKDSEKAS</sequence>
<comment type="subunit">
    <text evidence="7">Homodimer.</text>
</comment>
<organism evidence="9 10">
    <name type="scientific">Anaerosalibacter bizertensis</name>
    <dbReference type="NCBI Taxonomy" id="932217"/>
    <lineage>
        <taxon>Bacteria</taxon>
        <taxon>Bacillati</taxon>
        <taxon>Bacillota</taxon>
        <taxon>Tissierellia</taxon>
        <taxon>Tissierellales</taxon>
        <taxon>Sporanaerobacteraceae</taxon>
        <taxon>Anaerosalibacter</taxon>
    </lineage>
</organism>
<evidence type="ECO:0000256" key="1">
    <source>
        <dbReference type="ARBA" id="ARBA00004496"/>
    </source>
</evidence>
<dbReference type="GO" id="GO:0003677">
    <property type="term" value="F:DNA binding"/>
    <property type="evidence" value="ECO:0007669"/>
    <property type="project" value="UniProtKB-UniRule"/>
</dbReference>
<keyword evidence="3 7" id="KW-0547">Nucleotide-binding</keyword>
<feature type="coiled-coil region" evidence="7">
    <location>
        <begin position="230"/>
        <end position="481"/>
    </location>
</feature>
<feature type="coiled-coil region" evidence="7">
    <location>
        <begin position="170"/>
        <end position="204"/>
    </location>
</feature>
<dbReference type="GO" id="GO:0030261">
    <property type="term" value="P:chromosome condensation"/>
    <property type="evidence" value="ECO:0007669"/>
    <property type="project" value="InterPro"/>
</dbReference>
<feature type="binding site" evidence="7">
    <location>
        <begin position="35"/>
        <end position="42"/>
    </location>
    <ligand>
        <name>ATP</name>
        <dbReference type="ChEBI" id="CHEBI:30616"/>
    </ligand>
</feature>
<dbReference type="FunFam" id="3.40.50.300:FF:000984">
    <property type="entry name" value="Chromosome partition protein Smc"/>
    <property type="match status" value="1"/>
</dbReference>
<dbReference type="SUPFAM" id="SSF52540">
    <property type="entry name" value="P-loop containing nucleoside triphosphate hydrolases"/>
    <property type="match status" value="2"/>
</dbReference>
<dbReference type="AlphaFoldDB" id="A0A844FIH9"/>
<evidence type="ECO:0000313" key="10">
    <source>
        <dbReference type="Proteomes" id="UP000462760"/>
    </source>
</evidence>
<dbReference type="Gene3D" id="3.40.50.300">
    <property type="entry name" value="P-loop containing nucleotide triphosphate hydrolases"/>
    <property type="match status" value="2"/>
</dbReference>
<name>A0A844FIH9_9FIRM</name>
<dbReference type="HAMAP" id="MF_01894">
    <property type="entry name" value="Smc_prok"/>
    <property type="match status" value="1"/>
</dbReference>
<dbReference type="GO" id="GO:0007059">
    <property type="term" value="P:chromosome segregation"/>
    <property type="evidence" value="ECO:0007669"/>
    <property type="project" value="UniProtKB-UniRule"/>
</dbReference>
<accession>A0A844FIH9</accession>
<evidence type="ECO:0000256" key="6">
    <source>
        <dbReference type="ARBA" id="ARBA00023125"/>
    </source>
</evidence>
<dbReference type="SUPFAM" id="SSF75553">
    <property type="entry name" value="Smc hinge domain"/>
    <property type="match status" value="1"/>
</dbReference>
<evidence type="ECO:0000256" key="2">
    <source>
        <dbReference type="ARBA" id="ARBA00022490"/>
    </source>
</evidence>
<feature type="coiled-coil region" evidence="7">
    <location>
        <begin position="911"/>
        <end position="938"/>
    </location>
</feature>
<feature type="coiled-coil region" evidence="7">
    <location>
        <begin position="967"/>
        <end position="1036"/>
    </location>
</feature>
<reference evidence="9 10" key="1">
    <citation type="submission" date="2019-08" db="EMBL/GenBank/DDBJ databases">
        <title>In-depth cultivation of the pig gut microbiome towards novel bacterial diversity and tailored functional studies.</title>
        <authorList>
            <person name="Wylensek D."/>
            <person name="Hitch T.C.A."/>
            <person name="Clavel T."/>
        </authorList>
    </citation>
    <scope>NUCLEOTIDE SEQUENCE [LARGE SCALE GENOMIC DNA]</scope>
    <source>
        <strain evidence="9 10">Med78-601-WT-4W-RMD-3</strain>
    </source>
</reference>
<dbReference type="GO" id="GO:0006260">
    <property type="term" value="P:DNA replication"/>
    <property type="evidence" value="ECO:0007669"/>
    <property type="project" value="UniProtKB-UniRule"/>
</dbReference>
<dbReference type="NCBIfam" id="TIGR02168">
    <property type="entry name" value="SMC_prok_B"/>
    <property type="match status" value="1"/>
</dbReference>
<dbReference type="CDD" id="cd03278">
    <property type="entry name" value="ABC_SMC_barmotin"/>
    <property type="match status" value="2"/>
</dbReference>
<dbReference type="GO" id="GO:0005694">
    <property type="term" value="C:chromosome"/>
    <property type="evidence" value="ECO:0007669"/>
    <property type="project" value="InterPro"/>
</dbReference>
<dbReference type="EMBL" id="VULR01000012">
    <property type="protein sequence ID" value="MSS43887.1"/>
    <property type="molecule type" value="Genomic_DNA"/>
</dbReference>
<dbReference type="InterPro" id="IPR010935">
    <property type="entry name" value="SMC_hinge"/>
</dbReference>
<dbReference type="GO" id="GO:0007062">
    <property type="term" value="P:sister chromatid cohesion"/>
    <property type="evidence" value="ECO:0007669"/>
    <property type="project" value="InterPro"/>
</dbReference>
<dbReference type="Proteomes" id="UP000462760">
    <property type="component" value="Unassembled WGS sequence"/>
</dbReference>
<dbReference type="InterPro" id="IPR027417">
    <property type="entry name" value="P-loop_NTPase"/>
</dbReference>
<dbReference type="SMART" id="SM00968">
    <property type="entry name" value="SMC_hinge"/>
    <property type="match status" value="1"/>
</dbReference>
<comment type="function">
    <text evidence="7">Required for chromosome condensation and partitioning.</text>
</comment>
<feature type="coiled-coil region" evidence="7">
    <location>
        <begin position="680"/>
        <end position="872"/>
    </location>
</feature>
<dbReference type="GO" id="GO:0005524">
    <property type="term" value="F:ATP binding"/>
    <property type="evidence" value="ECO:0007669"/>
    <property type="project" value="UniProtKB-UniRule"/>
</dbReference>
<comment type="subcellular location">
    <subcellularLocation>
        <location evidence="1 7">Cytoplasm</location>
    </subcellularLocation>
</comment>
<comment type="caution">
    <text evidence="9">The sequence shown here is derived from an EMBL/GenBank/DDBJ whole genome shotgun (WGS) entry which is preliminary data.</text>
</comment>
<comment type="domain">
    <text evidence="7">Contains large globular domains required for ATP hydrolysis at each terminus and a third globular domain forming a flexible hinge near the middle of the molecule. These domains are separated by coiled-coil structures.</text>
</comment>
<evidence type="ECO:0000259" key="8">
    <source>
        <dbReference type="SMART" id="SM00968"/>
    </source>
</evidence>
<dbReference type="PIRSF" id="PIRSF005719">
    <property type="entry name" value="SMC"/>
    <property type="match status" value="1"/>
</dbReference>
<dbReference type="Gene3D" id="1.20.1060.20">
    <property type="match status" value="1"/>
</dbReference>